<evidence type="ECO:0000256" key="1">
    <source>
        <dbReference type="ARBA" id="ARBA00008791"/>
    </source>
</evidence>
<dbReference type="PANTHER" id="PTHR31964">
    <property type="entry name" value="ADENINE NUCLEOTIDE ALPHA HYDROLASES-LIKE SUPERFAMILY PROTEIN"/>
    <property type="match status" value="1"/>
</dbReference>
<dbReference type="SUPFAM" id="SSF52402">
    <property type="entry name" value="Adenine nucleotide alpha hydrolases-like"/>
    <property type="match status" value="2"/>
</dbReference>
<evidence type="ECO:0000313" key="4">
    <source>
        <dbReference type="Proteomes" id="UP001501470"/>
    </source>
</evidence>
<proteinExistence type="inferred from homology"/>
<dbReference type="PANTHER" id="PTHR31964:SF113">
    <property type="entry name" value="USPA DOMAIN-CONTAINING PROTEIN"/>
    <property type="match status" value="1"/>
</dbReference>
<dbReference type="EMBL" id="BAAAQD010000013">
    <property type="protein sequence ID" value="GAA1535338.1"/>
    <property type="molecule type" value="Genomic_DNA"/>
</dbReference>
<reference evidence="4" key="1">
    <citation type="journal article" date="2019" name="Int. J. Syst. Evol. Microbiol.">
        <title>The Global Catalogue of Microorganisms (GCM) 10K type strain sequencing project: providing services to taxonomists for standard genome sequencing and annotation.</title>
        <authorList>
            <consortium name="The Broad Institute Genomics Platform"/>
            <consortium name="The Broad Institute Genome Sequencing Center for Infectious Disease"/>
            <person name="Wu L."/>
            <person name="Ma J."/>
        </authorList>
    </citation>
    <scope>NUCLEOTIDE SEQUENCE [LARGE SCALE GENOMIC DNA]</scope>
    <source>
        <strain evidence="4">JCM 15933</strain>
    </source>
</reference>
<accession>A0ABP4M2P4</accession>
<dbReference type="Pfam" id="PF00582">
    <property type="entry name" value="Usp"/>
    <property type="match status" value="2"/>
</dbReference>
<protein>
    <submittedName>
        <fullName evidence="3">Universal stress protein</fullName>
    </submittedName>
</protein>
<keyword evidence="4" id="KW-1185">Reference proteome</keyword>
<evidence type="ECO:0000259" key="2">
    <source>
        <dbReference type="Pfam" id="PF00582"/>
    </source>
</evidence>
<dbReference type="Gene3D" id="3.40.50.620">
    <property type="entry name" value="HUPs"/>
    <property type="match status" value="2"/>
</dbReference>
<organism evidence="3 4">
    <name type="scientific">Dactylosporangium maewongense</name>
    <dbReference type="NCBI Taxonomy" id="634393"/>
    <lineage>
        <taxon>Bacteria</taxon>
        <taxon>Bacillati</taxon>
        <taxon>Actinomycetota</taxon>
        <taxon>Actinomycetes</taxon>
        <taxon>Micromonosporales</taxon>
        <taxon>Micromonosporaceae</taxon>
        <taxon>Dactylosporangium</taxon>
    </lineage>
</organism>
<name>A0ABP4M2P4_9ACTN</name>
<feature type="domain" description="UspA" evidence="2">
    <location>
        <begin position="160"/>
        <end position="297"/>
    </location>
</feature>
<dbReference type="PRINTS" id="PR01438">
    <property type="entry name" value="UNVRSLSTRESS"/>
</dbReference>
<sequence length="300" mass="30624">MSTSSVPATAVVAGVDGSAGSMRAVRWAAADAARRHRPLHLLHAHDWPDLVYPPVGFALPVAYETDVRATAARVLADAVVVARDVGADLRITTEFTTRLCVPAMLAASRLASLVVVGSRGLGGFAALLVGSTGVELAGHAACPVVIVREVDLADGPHAGRVVVGVDGSHGADLALGLAFEQAAFRRAGLTAVTAVQWHVAGQRDGVAPPVHGEHAELLSARRVLAEAIAGWQEKYPQVDVQLEAVAGRAGGVLVDASAAAELLVVGARGHGGFTGLLLGSAGQAAVHHAHCPVVVVRPPR</sequence>
<comment type="similarity">
    <text evidence="1">Belongs to the universal stress protein A family.</text>
</comment>
<gene>
    <name evidence="3" type="ORF">GCM10009827_062010</name>
</gene>
<dbReference type="InterPro" id="IPR006015">
    <property type="entry name" value="Universal_stress_UspA"/>
</dbReference>
<dbReference type="RefSeq" id="WP_344505855.1">
    <property type="nucleotide sequence ID" value="NZ_BAAAQD010000013.1"/>
</dbReference>
<feature type="domain" description="UspA" evidence="2">
    <location>
        <begin position="11"/>
        <end position="148"/>
    </location>
</feature>
<comment type="caution">
    <text evidence="3">The sequence shown here is derived from an EMBL/GenBank/DDBJ whole genome shotgun (WGS) entry which is preliminary data.</text>
</comment>
<dbReference type="InterPro" id="IPR014729">
    <property type="entry name" value="Rossmann-like_a/b/a_fold"/>
</dbReference>
<dbReference type="InterPro" id="IPR006016">
    <property type="entry name" value="UspA"/>
</dbReference>
<dbReference type="Proteomes" id="UP001501470">
    <property type="component" value="Unassembled WGS sequence"/>
</dbReference>
<evidence type="ECO:0000313" key="3">
    <source>
        <dbReference type="EMBL" id="GAA1535338.1"/>
    </source>
</evidence>